<accession>L7LV35</accession>
<sequence length="147" mass="17123">MQRLHELYTLLLLRCTSLSRAVIFIARSVYIYFGNCRQRYVVLFLELERLLECAGHMPASCVVNLITSLTNSRYTHFSFRSSCVVNLITSLTNSRYTHFSFRSRVLRVSDLLSSIHFCVARHLNFPYQTVIKNNWTFVCLSGWVISV</sequence>
<organism evidence="1">
    <name type="scientific">Rhipicephalus pulchellus</name>
    <name type="common">Yellow backed tick</name>
    <name type="synonym">Dermacentor pulchellus</name>
    <dbReference type="NCBI Taxonomy" id="72859"/>
    <lineage>
        <taxon>Eukaryota</taxon>
        <taxon>Metazoa</taxon>
        <taxon>Ecdysozoa</taxon>
        <taxon>Arthropoda</taxon>
        <taxon>Chelicerata</taxon>
        <taxon>Arachnida</taxon>
        <taxon>Acari</taxon>
        <taxon>Parasitiformes</taxon>
        <taxon>Ixodida</taxon>
        <taxon>Ixodoidea</taxon>
        <taxon>Ixodidae</taxon>
        <taxon>Rhipicephalinae</taxon>
        <taxon>Rhipicephalus</taxon>
        <taxon>Rhipicephalus</taxon>
    </lineage>
</organism>
<reference evidence="1" key="2">
    <citation type="journal article" date="2015" name="J. Proteomics">
        <title>Sexual differences in the sialomes of the zebra tick, Rhipicephalus pulchellus.</title>
        <authorList>
            <person name="Tan A.W."/>
            <person name="Francischetti I.M."/>
            <person name="Slovak M."/>
            <person name="Kini R.M."/>
            <person name="Ribeiro J.M."/>
        </authorList>
    </citation>
    <scope>NUCLEOTIDE SEQUENCE</scope>
    <source>
        <tissue evidence="1">Salivary gland</tissue>
    </source>
</reference>
<name>L7LV35_RHIPC</name>
<proteinExistence type="evidence at transcript level"/>
<protein>
    <submittedName>
        <fullName evidence="1">Uncharacterized protein</fullName>
    </submittedName>
</protein>
<evidence type="ECO:0000313" key="1">
    <source>
        <dbReference type="EMBL" id="JAA54694.1"/>
    </source>
</evidence>
<reference evidence="1" key="1">
    <citation type="submission" date="2012-11" db="EMBL/GenBank/DDBJ databases">
        <authorList>
            <person name="Lucero-Rivera Y.E."/>
            <person name="Tovar-Ramirez D."/>
        </authorList>
    </citation>
    <scope>NUCLEOTIDE SEQUENCE</scope>
    <source>
        <tissue evidence="1">Salivary gland</tissue>
    </source>
</reference>
<dbReference type="AlphaFoldDB" id="L7LV35"/>
<dbReference type="EMBL" id="GACK01010340">
    <property type="protein sequence ID" value="JAA54694.1"/>
    <property type="molecule type" value="mRNA"/>
</dbReference>